<dbReference type="SUPFAM" id="SSF52467">
    <property type="entry name" value="DHS-like NAD/FAD-binding domain"/>
    <property type="match status" value="1"/>
</dbReference>
<dbReference type="GO" id="GO:0009097">
    <property type="term" value="P:isoleucine biosynthetic process"/>
    <property type="evidence" value="ECO:0007669"/>
    <property type="project" value="TreeGrafter"/>
</dbReference>
<name>A0A1F6V1L9_9BACT</name>
<dbReference type="InterPro" id="IPR045229">
    <property type="entry name" value="TPP_enz"/>
</dbReference>
<dbReference type="SUPFAM" id="SSF52518">
    <property type="entry name" value="Thiamin diphosphate-binding fold (THDP-binding)"/>
    <property type="match status" value="2"/>
</dbReference>
<dbReference type="Gene3D" id="3.40.50.1220">
    <property type="entry name" value="TPP-binding domain"/>
    <property type="match status" value="1"/>
</dbReference>
<evidence type="ECO:0000259" key="4">
    <source>
        <dbReference type="Pfam" id="PF00205"/>
    </source>
</evidence>
<dbReference type="CDD" id="cd07035">
    <property type="entry name" value="TPP_PYR_POX_like"/>
    <property type="match status" value="1"/>
</dbReference>
<dbReference type="GO" id="GO:0030976">
    <property type="term" value="F:thiamine pyrophosphate binding"/>
    <property type="evidence" value="ECO:0007669"/>
    <property type="project" value="InterPro"/>
</dbReference>
<dbReference type="InterPro" id="IPR029061">
    <property type="entry name" value="THDP-binding"/>
</dbReference>
<dbReference type="GO" id="GO:0050660">
    <property type="term" value="F:flavin adenine dinucleotide binding"/>
    <property type="evidence" value="ECO:0007669"/>
    <property type="project" value="TreeGrafter"/>
</dbReference>
<dbReference type="GO" id="GO:0009099">
    <property type="term" value="P:L-valine biosynthetic process"/>
    <property type="evidence" value="ECO:0007669"/>
    <property type="project" value="TreeGrafter"/>
</dbReference>
<feature type="domain" description="Thiamine pyrophosphate enzyme N-terminal TPP-binding" evidence="6">
    <location>
        <begin position="12"/>
        <end position="126"/>
    </location>
</feature>
<dbReference type="InterPro" id="IPR012000">
    <property type="entry name" value="Thiamin_PyroP_enz_cen_dom"/>
</dbReference>
<reference evidence="7 8" key="1">
    <citation type="journal article" date="2016" name="Nat. Commun.">
        <title>Thousands of microbial genomes shed light on interconnected biogeochemical processes in an aquifer system.</title>
        <authorList>
            <person name="Anantharaman K."/>
            <person name="Brown C.T."/>
            <person name="Hug L.A."/>
            <person name="Sharon I."/>
            <person name="Castelle C.J."/>
            <person name="Probst A.J."/>
            <person name="Thomas B.C."/>
            <person name="Singh A."/>
            <person name="Wilkins M.J."/>
            <person name="Karaoz U."/>
            <person name="Brodie E.L."/>
            <person name="Williams K.H."/>
            <person name="Hubbard S.S."/>
            <person name="Banfield J.F."/>
        </authorList>
    </citation>
    <scope>NUCLEOTIDE SEQUENCE [LARGE SCALE GENOMIC DNA]</scope>
</reference>
<accession>A0A1F6V1L9</accession>
<dbReference type="InterPro" id="IPR012001">
    <property type="entry name" value="Thiamin_PyroP_enz_TPP-bd_dom"/>
</dbReference>
<evidence type="ECO:0000313" key="7">
    <source>
        <dbReference type="EMBL" id="OGI63580.1"/>
    </source>
</evidence>
<dbReference type="GO" id="GO:0005948">
    <property type="term" value="C:acetolactate synthase complex"/>
    <property type="evidence" value="ECO:0007669"/>
    <property type="project" value="TreeGrafter"/>
</dbReference>
<evidence type="ECO:0000256" key="1">
    <source>
        <dbReference type="ARBA" id="ARBA00007812"/>
    </source>
</evidence>
<proteinExistence type="inferred from homology"/>
<feature type="domain" description="Thiamine pyrophosphate enzyme central" evidence="4">
    <location>
        <begin position="198"/>
        <end position="327"/>
    </location>
</feature>
<protein>
    <submittedName>
        <fullName evidence="7">Acetolactate synthase</fullName>
    </submittedName>
</protein>
<dbReference type="Proteomes" id="UP000177602">
    <property type="component" value="Unassembled WGS sequence"/>
</dbReference>
<dbReference type="STRING" id="1801737.A2818_02020"/>
<feature type="domain" description="Thiamine pyrophosphate enzyme TPP-binding" evidence="5">
    <location>
        <begin position="388"/>
        <end position="533"/>
    </location>
</feature>
<evidence type="ECO:0000259" key="6">
    <source>
        <dbReference type="Pfam" id="PF02776"/>
    </source>
</evidence>
<dbReference type="Pfam" id="PF00205">
    <property type="entry name" value="TPP_enzyme_M"/>
    <property type="match status" value="1"/>
</dbReference>
<evidence type="ECO:0000313" key="8">
    <source>
        <dbReference type="Proteomes" id="UP000177602"/>
    </source>
</evidence>
<dbReference type="Pfam" id="PF02776">
    <property type="entry name" value="TPP_enzyme_N"/>
    <property type="match status" value="1"/>
</dbReference>
<organism evidence="7 8">
    <name type="scientific">Candidatus Nomurabacteria bacterium RIFCSPHIGHO2_01_FULL_40_12</name>
    <dbReference type="NCBI Taxonomy" id="1801737"/>
    <lineage>
        <taxon>Bacteria</taxon>
        <taxon>Candidatus Nomuraibacteriota</taxon>
    </lineage>
</organism>
<dbReference type="EMBL" id="MFTN01000001">
    <property type="protein sequence ID" value="OGI63580.1"/>
    <property type="molecule type" value="Genomic_DNA"/>
</dbReference>
<dbReference type="GO" id="GO:0000287">
    <property type="term" value="F:magnesium ion binding"/>
    <property type="evidence" value="ECO:0007669"/>
    <property type="project" value="InterPro"/>
</dbReference>
<dbReference type="AlphaFoldDB" id="A0A1F6V1L9"/>
<dbReference type="PANTHER" id="PTHR18968">
    <property type="entry name" value="THIAMINE PYROPHOSPHATE ENZYMES"/>
    <property type="match status" value="1"/>
</dbReference>
<dbReference type="InterPro" id="IPR011766">
    <property type="entry name" value="TPP_enzyme_TPP-bd"/>
</dbReference>
<dbReference type="InterPro" id="IPR000399">
    <property type="entry name" value="TPP-bd_CS"/>
</dbReference>
<dbReference type="NCBIfam" id="NF006187">
    <property type="entry name" value="PRK08322.1"/>
    <property type="match status" value="1"/>
</dbReference>
<gene>
    <name evidence="7" type="ORF">A2818_02020</name>
</gene>
<sequence length="553" mass="60335">MPKEQIKKKEKNTSEILVECLGKHGVKYIFGVPGEENLTFLEAVRNSKIIFITTRHEQAAAFMASTFGRMTGKIGVALSTLGPGATNLLTGVAYAQLGGFPLLLITGQKAIKKSKQGKFQIVDIVSVMKPITKYSASIVSANRVATMAHDAIRLAETERPGAVHLELPEDIAEEICHAKPFSNPQSTKTLASPKAIALALGEIEKSKHPLIILGAGANRQPIRHTFHAFLKKTGIPFVSTQMGKGSANENSPLYIGTTALSGGDYVHQALHHADVVIVIGHDVIEKPPIILNGKSCKVIHVHFYPSSFKDIYVPTHEVIGDIINTLQVFTRKIKINPAWDFNYFLKVRDVLKKDIANFTQSAEFPLRPERIIADLGKVLPKDGMLTLDNGMYKLWIARNFKSRAQNSILLDNALATMGAGLPAGIALKILYPNKQVIVVAGDGGIMMSLGDLETAVRLKINLVVLILDDKCYGMIEWKQKNMKLASFGLSFNNPDFVMLAKSFGATGYKVRTAENLAKILAQTLNAKGVHIIACPINYDKANAILGSIKNKKV</sequence>
<dbReference type="FunFam" id="3.40.50.970:FF:000007">
    <property type="entry name" value="Acetolactate synthase"/>
    <property type="match status" value="1"/>
</dbReference>
<evidence type="ECO:0000259" key="5">
    <source>
        <dbReference type="Pfam" id="PF02775"/>
    </source>
</evidence>
<dbReference type="Gene3D" id="3.40.50.970">
    <property type="match status" value="2"/>
</dbReference>
<comment type="similarity">
    <text evidence="1 3">Belongs to the TPP enzyme family.</text>
</comment>
<dbReference type="GO" id="GO:0003984">
    <property type="term" value="F:acetolactate synthase activity"/>
    <property type="evidence" value="ECO:0007669"/>
    <property type="project" value="TreeGrafter"/>
</dbReference>
<dbReference type="PROSITE" id="PS00187">
    <property type="entry name" value="TPP_ENZYMES"/>
    <property type="match status" value="1"/>
</dbReference>
<dbReference type="InterPro" id="IPR029035">
    <property type="entry name" value="DHS-like_NAD/FAD-binding_dom"/>
</dbReference>
<dbReference type="PANTHER" id="PTHR18968:SF129">
    <property type="entry name" value="ACETOLACTATE SYNTHASE"/>
    <property type="match status" value="1"/>
</dbReference>
<keyword evidence="2 3" id="KW-0786">Thiamine pyrophosphate</keyword>
<dbReference type="Pfam" id="PF02775">
    <property type="entry name" value="TPP_enzyme_C"/>
    <property type="match status" value="1"/>
</dbReference>
<evidence type="ECO:0000256" key="2">
    <source>
        <dbReference type="ARBA" id="ARBA00023052"/>
    </source>
</evidence>
<evidence type="ECO:0000256" key="3">
    <source>
        <dbReference type="RuleBase" id="RU362132"/>
    </source>
</evidence>
<comment type="caution">
    <text evidence="7">The sequence shown here is derived from an EMBL/GenBank/DDBJ whole genome shotgun (WGS) entry which is preliminary data.</text>
</comment>